<evidence type="ECO:0000313" key="5">
    <source>
        <dbReference type="Proteomes" id="UP001218246"/>
    </source>
</evidence>
<gene>
    <name evidence="4" type="ORF">P6P90_12140</name>
</gene>
<dbReference type="SUPFAM" id="SSF53098">
    <property type="entry name" value="Ribonuclease H-like"/>
    <property type="match status" value="1"/>
</dbReference>
<evidence type="ECO:0000256" key="1">
    <source>
        <dbReference type="ARBA" id="ARBA00035012"/>
    </source>
</evidence>
<name>A0ABT6H795_9BACI</name>
<sequence>MQRFLSECLSSTNASEVVIHLYTLPLPDADRYTAASKSIYELRRLNHYQTMIAHNQYIASFASIEHWGTHTYLQHEQRPIHTSHTSERTILEKLLKKELENTARKTHELDRGAFRLIHAKKVGMKELDIYPAIELSFYVDENGGITAGFDYVHRFEYTQNLQQLLQTQPMQSVEAAVVDYTNYRKYEYTFIEVANYTAGEESPYLKESVLQYYERTKKFSKIKGVTPDSLVVHVKDRQGNTFPYLPHLLKLRCAFDSLPNYLRKKATRAIKLSPAQKMPALFTEALQLLGNLAMVTWPKHNTLAENLGYAVKELSAPHLQFQDGTTNMNIRQGLRKGIYQPGTAKVSYFVDPQLDKQKVGAFIRILQEESTKLGVTLEPSRKPKELRTKIEPTLFHLEELSYHLKELATYFEGTVVVITSEAASENAYTQIKREFGGKQDITTQFVIFDDALLDTTKAHYTYLNILLGIYVKSGLQPWILNEAMHSDCYVGLDVSHENKRHASGIIQIVGKDGRLLKQKSMSGNEAGEIISWETMKDIIMETVHAYKTTYGEVPAHITFHRDGLCREDLDQMQHLLSSMNIRFDYVEIIKNTNRRMATHANKQWYTEQGLAYIKANSGYLCATSPKEFVGMAQPIKVVQKTTEKPFNEIIEDVYHLSFMHVHSMLKTRLPITIHYADLSSTFHNRGMINGNTRHERSLPFV</sequence>
<keyword evidence="5" id="KW-1185">Reference proteome</keyword>
<dbReference type="InterPro" id="IPR036397">
    <property type="entry name" value="RNaseH_sf"/>
</dbReference>
<comment type="caution">
    <text evidence="4">The sequence shown here is derived from an EMBL/GenBank/DDBJ whole genome shotgun (WGS) entry which is preliminary data.</text>
</comment>
<dbReference type="InterPro" id="IPR012337">
    <property type="entry name" value="RNaseH-like_sf"/>
</dbReference>
<dbReference type="EMBL" id="JARULN010000012">
    <property type="protein sequence ID" value="MDG5754718.1"/>
    <property type="molecule type" value="Genomic_DNA"/>
</dbReference>
<organism evidence="4 5">
    <name type="scientific">Ectobacillus antri</name>
    <dbReference type="NCBI Taxonomy" id="2486280"/>
    <lineage>
        <taxon>Bacteria</taxon>
        <taxon>Bacillati</taxon>
        <taxon>Bacillota</taxon>
        <taxon>Bacilli</taxon>
        <taxon>Bacillales</taxon>
        <taxon>Bacillaceae</taxon>
        <taxon>Ectobacillus</taxon>
    </lineage>
</organism>
<dbReference type="PROSITE" id="PS50822">
    <property type="entry name" value="PIWI"/>
    <property type="match status" value="1"/>
</dbReference>
<dbReference type="Proteomes" id="UP001218246">
    <property type="component" value="Unassembled WGS sequence"/>
</dbReference>
<dbReference type="RefSeq" id="WP_278018405.1">
    <property type="nucleotide sequence ID" value="NZ_JARRRY010000012.1"/>
</dbReference>
<evidence type="ECO:0000259" key="3">
    <source>
        <dbReference type="PROSITE" id="PS50822"/>
    </source>
</evidence>
<proteinExistence type="inferred from homology"/>
<feature type="domain" description="Piwi" evidence="3">
    <location>
        <begin position="413"/>
        <end position="688"/>
    </location>
</feature>
<dbReference type="Pfam" id="PF02171">
    <property type="entry name" value="Piwi"/>
    <property type="match status" value="1"/>
</dbReference>
<dbReference type="InterPro" id="IPR003165">
    <property type="entry name" value="Piwi"/>
</dbReference>
<dbReference type="Gene3D" id="3.40.50.2300">
    <property type="match status" value="1"/>
</dbReference>
<reference evidence="4 5" key="1">
    <citation type="submission" date="2023-04" db="EMBL/GenBank/DDBJ databases">
        <title>Ectobacillus antri isolated from activated sludge.</title>
        <authorList>
            <person name="Yan P."/>
            <person name="Liu X."/>
        </authorList>
    </citation>
    <scope>NUCLEOTIDE SEQUENCE [LARGE SCALE GENOMIC DNA]</scope>
    <source>
        <strain evidence="4 5">C18H</strain>
    </source>
</reference>
<comment type="similarity">
    <text evidence="1">Belongs to the argonaute family. Long pAgo subfamily.</text>
</comment>
<evidence type="ECO:0000313" key="4">
    <source>
        <dbReference type="EMBL" id="MDG5754718.1"/>
    </source>
</evidence>
<evidence type="ECO:0000256" key="2">
    <source>
        <dbReference type="ARBA" id="ARBA00035032"/>
    </source>
</evidence>
<protein>
    <recommendedName>
        <fullName evidence="2">Protein argonaute</fullName>
    </recommendedName>
</protein>
<dbReference type="Gene3D" id="3.30.420.10">
    <property type="entry name" value="Ribonuclease H-like superfamily/Ribonuclease H"/>
    <property type="match status" value="1"/>
</dbReference>
<dbReference type="SMART" id="SM00950">
    <property type="entry name" value="Piwi"/>
    <property type="match status" value="1"/>
</dbReference>
<accession>A0ABT6H795</accession>